<comment type="caution">
    <text evidence="1">The sequence shown here is derived from an EMBL/GenBank/DDBJ whole genome shotgun (WGS) entry which is preliminary data.</text>
</comment>
<dbReference type="SUPFAM" id="SSF56300">
    <property type="entry name" value="Metallo-dependent phosphatases"/>
    <property type="match status" value="1"/>
</dbReference>
<dbReference type="RefSeq" id="WP_056959408.1">
    <property type="nucleotide sequence ID" value="NZ_AZFQ01000006.1"/>
</dbReference>
<dbReference type="STRING" id="1423801.FD50_GL000854"/>
<name>A0A0R1V4T8_9LACO</name>
<dbReference type="Gene3D" id="3.60.21.10">
    <property type="match status" value="1"/>
</dbReference>
<evidence type="ECO:0000313" key="2">
    <source>
        <dbReference type="Proteomes" id="UP000051166"/>
    </source>
</evidence>
<dbReference type="AlphaFoldDB" id="A0A0R1V4T8"/>
<dbReference type="GO" id="GO:0016787">
    <property type="term" value="F:hydrolase activity"/>
    <property type="evidence" value="ECO:0007669"/>
    <property type="project" value="InterPro"/>
</dbReference>
<protein>
    <submittedName>
        <fullName evidence="1">Uncharacterized protein</fullName>
    </submittedName>
</protein>
<dbReference type="Proteomes" id="UP000051166">
    <property type="component" value="Unassembled WGS sequence"/>
</dbReference>
<evidence type="ECO:0000313" key="1">
    <source>
        <dbReference type="EMBL" id="KRM00544.1"/>
    </source>
</evidence>
<keyword evidence="2" id="KW-1185">Reference proteome</keyword>
<reference evidence="1 2" key="1">
    <citation type="journal article" date="2015" name="Genome Announc.">
        <title>Expanding the biotechnology potential of lactobacilli through comparative genomics of 213 strains and associated genera.</title>
        <authorList>
            <person name="Sun Z."/>
            <person name="Harris H.M."/>
            <person name="McCann A."/>
            <person name="Guo C."/>
            <person name="Argimon S."/>
            <person name="Zhang W."/>
            <person name="Yang X."/>
            <person name="Jeffery I.B."/>
            <person name="Cooney J.C."/>
            <person name="Kagawa T.F."/>
            <person name="Liu W."/>
            <person name="Song Y."/>
            <person name="Salvetti E."/>
            <person name="Wrobel A."/>
            <person name="Rasinkangas P."/>
            <person name="Parkhill J."/>
            <person name="Rea M.C."/>
            <person name="O'Sullivan O."/>
            <person name="Ritari J."/>
            <person name="Douillard F.P."/>
            <person name="Paul Ross R."/>
            <person name="Yang R."/>
            <person name="Briner A.E."/>
            <person name="Felis G.E."/>
            <person name="de Vos W.M."/>
            <person name="Barrangou R."/>
            <person name="Klaenhammer T.R."/>
            <person name="Caufield P.W."/>
            <person name="Cui Y."/>
            <person name="Zhang H."/>
            <person name="O'Toole P.W."/>
        </authorList>
    </citation>
    <scope>NUCLEOTIDE SEQUENCE [LARGE SCALE GENOMIC DNA]</scope>
    <source>
        <strain evidence="1 2">DSM 16230</strain>
    </source>
</reference>
<proteinExistence type="predicted"/>
<accession>A0A0R1V4T8</accession>
<dbReference type="GeneID" id="98306980"/>
<dbReference type="PATRIC" id="fig|1423801.4.peg.867"/>
<gene>
    <name evidence="1" type="ORF">FD50_GL000854</name>
</gene>
<organism evidence="1 2">
    <name type="scientific">Liquorilactobacillus satsumensis DSM 16230 = JCM 12392</name>
    <dbReference type="NCBI Taxonomy" id="1423801"/>
    <lineage>
        <taxon>Bacteria</taxon>
        <taxon>Bacillati</taxon>
        <taxon>Bacillota</taxon>
        <taxon>Bacilli</taxon>
        <taxon>Lactobacillales</taxon>
        <taxon>Lactobacillaceae</taxon>
        <taxon>Liquorilactobacillus</taxon>
    </lineage>
</organism>
<dbReference type="OrthoDB" id="5380073at2"/>
<dbReference type="InterPro" id="IPR029052">
    <property type="entry name" value="Metallo-depent_PP-like"/>
</dbReference>
<dbReference type="EMBL" id="AZFQ01000006">
    <property type="protein sequence ID" value="KRM00544.1"/>
    <property type="molecule type" value="Genomic_DNA"/>
</dbReference>
<sequence length="200" mass="23148">MKFFTADTHFFDHNLKQDLHFAQRNFLTVAEMNQTIMDNWNRIVSENDTVYHLGDIAFLRSSKAEYAKMFTILQQLHGHLVLIKGNHDTRAFFKYLSKNNYLLSDQLPKFVFHDVGCILKFDHFQFFLTHYPLMLGISKNSINLHGHVHHYSVNSAANINVGVDSPELAYLIAKRPFGTPISSNEIVTMVAGKKKDFQKR</sequence>